<dbReference type="InterPro" id="IPR014044">
    <property type="entry name" value="CAP_dom"/>
</dbReference>
<organism evidence="5 6">
    <name type="scientific">Rhipicephalus sanguineus</name>
    <name type="common">Brown dog tick</name>
    <name type="synonym">Ixodes sanguineus</name>
    <dbReference type="NCBI Taxonomy" id="34632"/>
    <lineage>
        <taxon>Eukaryota</taxon>
        <taxon>Metazoa</taxon>
        <taxon>Ecdysozoa</taxon>
        <taxon>Arthropoda</taxon>
        <taxon>Chelicerata</taxon>
        <taxon>Arachnida</taxon>
        <taxon>Acari</taxon>
        <taxon>Parasitiformes</taxon>
        <taxon>Ixodida</taxon>
        <taxon>Ixodoidea</taxon>
        <taxon>Ixodidae</taxon>
        <taxon>Rhipicephalinae</taxon>
        <taxon>Rhipicephalus</taxon>
        <taxon>Rhipicephalus</taxon>
    </lineage>
</organism>
<evidence type="ECO:0000256" key="1">
    <source>
        <dbReference type="SAM" id="MobiDB-lite"/>
    </source>
</evidence>
<dbReference type="CDD" id="cd05380">
    <property type="entry name" value="CAP_euk"/>
    <property type="match status" value="1"/>
</dbReference>
<dbReference type="InterPro" id="IPR001283">
    <property type="entry name" value="CRISP-related"/>
</dbReference>
<gene>
    <name evidence="5" type="ORF">HPB52_002894</name>
</gene>
<keyword evidence="2" id="KW-0812">Transmembrane</keyword>
<feature type="chain" id="PRO_5038604747" description="SCP domain-containing protein" evidence="3">
    <location>
        <begin position="20"/>
        <end position="319"/>
    </location>
</feature>
<name>A0A9D4PU07_RHISA</name>
<dbReference type="SUPFAM" id="SSF55797">
    <property type="entry name" value="PR-1-like"/>
    <property type="match status" value="1"/>
</dbReference>
<evidence type="ECO:0000256" key="3">
    <source>
        <dbReference type="SAM" id="SignalP"/>
    </source>
</evidence>
<reference evidence="5" key="1">
    <citation type="journal article" date="2020" name="Cell">
        <title>Large-Scale Comparative Analyses of Tick Genomes Elucidate Their Genetic Diversity and Vector Capacities.</title>
        <authorList>
            <consortium name="Tick Genome and Microbiome Consortium (TIGMIC)"/>
            <person name="Jia N."/>
            <person name="Wang J."/>
            <person name="Shi W."/>
            <person name="Du L."/>
            <person name="Sun Y."/>
            <person name="Zhan W."/>
            <person name="Jiang J.F."/>
            <person name="Wang Q."/>
            <person name="Zhang B."/>
            <person name="Ji P."/>
            <person name="Bell-Sakyi L."/>
            <person name="Cui X.M."/>
            <person name="Yuan T.T."/>
            <person name="Jiang B.G."/>
            <person name="Yang W.F."/>
            <person name="Lam T.T."/>
            <person name="Chang Q.C."/>
            <person name="Ding S.J."/>
            <person name="Wang X.J."/>
            <person name="Zhu J.G."/>
            <person name="Ruan X.D."/>
            <person name="Zhao L."/>
            <person name="Wei J.T."/>
            <person name="Ye R.Z."/>
            <person name="Que T.C."/>
            <person name="Du C.H."/>
            <person name="Zhou Y.H."/>
            <person name="Cheng J.X."/>
            <person name="Dai P.F."/>
            <person name="Guo W.B."/>
            <person name="Han X.H."/>
            <person name="Huang E.J."/>
            <person name="Li L.F."/>
            <person name="Wei W."/>
            <person name="Gao Y.C."/>
            <person name="Liu J.Z."/>
            <person name="Shao H.Z."/>
            <person name="Wang X."/>
            <person name="Wang C.C."/>
            <person name="Yang T.C."/>
            <person name="Huo Q.B."/>
            <person name="Li W."/>
            <person name="Chen H.Y."/>
            <person name="Chen S.E."/>
            <person name="Zhou L.G."/>
            <person name="Ni X.B."/>
            <person name="Tian J.H."/>
            <person name="Sheng Y."/>
            <person name="Liu T."/>
            <person name="Pan Y.S."/>
            <person name="Xia L.Y."/>
            <person name="Li J."/>
            <person name="Zhao F."/>
            <person name="Cao W.C."/>
        </authorList>
    </citation>
    <scope>NUCLEOTIDE SEQUENCE</scope>
    <source>
        <strain evidence="5">Rsan-2018</strain>
    </source>
</reference>
<dbReference type="PRINTS" id="PR00837">
    <property type="entry name" value="V5TPXLIKE"/>
</dbReference>
<dbReference type="SMART" id="SM00198">
    <property type="entry name" value="SCP"/>
    <property type="match status" value="1"/>
</dbReference>
<dbReference type="Proteomes" id="UP000821837">
    <property type="component" value="Unassembled WGS sequence"/>
</dbReference>
<keyword evidence="2" id="KW-1133">Transmembrane helix</keyword>
<reference evidence="5" key="2">
    <citation type="submission" date="2021-09" db="EMBL/GenBank/DDBJ databases">
        <authorList>
            <person name="Jia N."/>
            <person name="Wang J."/>
            <person name="Shi W."/>
            <person name="Du L."/>
            <person name="Sun Y."/>
            <person name="Zhan W."/>
            <person name="Jiang J."/>
            <person name="Wang Q."/>
            <person name="Zhang B."/>
            <person name="Ji P."/>
            <person name="Sakyi L.B."/>
            <person name="Cui X."/>
            <person name="Yuan T."/>
            <person name="Jiang B."/>
            <person name="Yang W."/>
            <person name="Lam T.T.-Y."/>
            <person name="Chang Q."/>
            <person name="Ding S."/>
            <person name="Wang X."/>
            <person name="Zhu J."/>
            <person name="Ruan X."/>
            <person name="Zhao L."/>
            <person name="Wei J."/>
            <person name="Que T."/>
            <person name="Du C."/>
            <person name="Cheng J."/>
            <person name="Dai P."/>
            <person name="Han X."/>
            <person name="Huang E."/>
            <person name="Gao Y."/>
            <person name="Liu J."/>
            <person name="Shao H."/>
            <person name="Ye R."/>
            <person name="Li L."/>
            <person name="Wei W."/>
            <person name="Wang X."/>
            <person name="Wang C."/>
            <person name="Huo Q."/>
            <person name="Li W."/>
            <person name="Guo W."/>
            <person name="Chen H."/>
            <person name="Chen S."/>
            <person name="Zhou L."/>
            <person name="Zhou L."/>
            <person name="Ni X."/>
            <person name="Tian J."/>
            <person name="Zhou Y."/>
            <person name="Sheng Y."/>
            <person name="Liu T."/>
            <person name="Pan Y."/>
            <person name="Xia L."/>
            <person name="Li J."/>
            <person name="Zhao F."/>
            <person name="Cao W."/>
        </authorList>
    </citation>
    <scope>NUCLEOTIDE SEQUENCE</scope>
    <source>
        <strain evidence="5">Rsan-2018</strain>
        <tissue evidence="5">Larvae</tissue>
    </source>
</reference>
<feature type="domain" description="SCP" evidence="4">
    <location>
        <begin position="55"/>
        <end position="223"/>
    </location>
</feature>
<dbReference type="Gene3D" id="3.40.33.10">
    <property type="entry name" value="CAP"/>
    <property type="match status" value="1"/>
</dbReference>
<dbReference type="InterPro" id="IPR035940">
    <property type="entry name" value="CAP_sf"/>
</dbReference>
<dbReference type="InterPro" id="IPR002413">
    <property type="entry name" value="V5_allergen-like"/>
</dbReference>
<dbReference type="VEuPathDB" id="VectorBase:RSAN_048690"/>
<sequence length="319" mass="35323">MKTERILFTTLWLWSTVGSSVQKCLEEYKKQRPAHTACLPPNKECTIKATHVSKAGIQLILRTHNHYRSMVAMGKLPKFSTATNMQQLLWDEELASVAQAKADQCTNANGKLDHDKAADRFTTKFKSVGQNLAFRRSSASFKGTDWPGQIKAWFDEYYHYPPDSVNSFSPPSDEPTGHFTQVVWATTGYVGCGYADYTVAGVKQMPYMQLYVCNYGTTGNVLTRPVYLAGPVCSACPKGTACVKETGLCSPPEATAAVDEERDTNSLGQRKKSKDGQIKPSTPYRKNDAGIIFTPSWTAVFAVFAATYVTVFTWVTSLE</sequence>
<dbReference type="PRINTS" id="PR00838">
    <property type="entry name" value="V5ALLERGEN"/>
</dbReference>
<dbReference type="InterPro" id="IPR018244">
    <property type="entry name" value="Allrgn_V5/Tpx1_CS"/>
</dbReference>
<evidence type="ECO:0000313" key="6">
    <source>
        <dbReference type="Proteomes" id="UP000821837"/>
    </source>
</evidence>
<dbReference type="GO" id="GO:0005576">
    <property type="term" value="C:extracellular region"/>
    <property type="evidence" value="ECO:0007669"/>
    <property type="project" value="InterPro"/>
</dbReference>
<keyword evidence="6" id="KW-1185">Reference proteome</keyword>
<protein>
    <recommendedName>
        <fullName evidence="4">SCP domain-containing protein</fullName>
    </recommendedName>
</protein>
<dbReference type="AlphaFoldDB" id="A0A9D4PU07"/>
<dbReference type="OMA" id="KECTIDA"/>
<feature type="signal peptide" evidence="3">
    <location>
        <begin position="1"/>
        <end position="19"/>
    </location>
</feature>
<feature type="region of interest" description="Disordered" evidence="1">
    <location>
        <begin position="253"/>
        <end position="282"/>
    </location>
</feature>
<dbReference type="EMBL" id="JABSTV010001250">
    <property type="protein sequence ID" value="KAH7955696.1"/>
    <property type="molecule type" value="Genomic_DNA"/>
</dbReference>
<proteinExistence type="predicted"/>
<dbReference type="Pfam" id="PF00188">
    <property type="entry name" value="CAP"/>
    <property type="match status" value="1"/>
</dbReference>
<accession>A0A9D4PU07</accession>
<keyword evidence="2" id="KW-0472">Membrane</keyword>
<evidence type="ECO:0000259" key="4">
    <source>
        <dbReference type="SMART" id="SM00198"/>
    </source>
</evidence>
<evidence type="ECO:0000313" key="5">
    <source>
        <dbReference type="EMBL" id="KAH7955696.1"/>
    </source>
</evidence>
<comment type="caution">
    <text evidence="5">The sequence shown here is derived from an EMBL/GenBank/DDBJ whole genome shotgun (WGS) entry which is preliminary data.</text>
</comment>
<dbReference type="PROSITE" id="PS01009">
    <property type="entry name" value="CRISP_1"/>
    <property type="match status" value="1"/>
</dbReference>
<feature type="transmembrane region" description="Helical" evidence="2">
    <location>
        <begin position="296"/>
        <end position="315"/>
    </location>
</feature>
<dbReference type="OrthoDB" id="414826at2759"/>
<keyword evidence="3" id="KW-0732">Signal</keyword>
<dbReference type="PANTHER" id="PTHR10334">
    <property type="entry name" value="CYSTEINE-RICH SECRETORY PROTEIN-RELATED"/>
    <property type="match status" value="1"/>
</dbReference>
<evidence type="ECO:0000256" key="2">
    <source>
        <dbReference type="SAM" id="Phobius"/>
    </source>
</evidence>